<sequence>MVRKFEHELFLEYTIMKNRRNLYKLLALLLSVNFGYSCTLYAQNGEMPITISQPQIVPVSPEAAAVQKYVCYPVNHSTGLADITIPIYTIKVGDMELPITLSYHSAGIKLRQLSGWVGTNWTLNAEPSIMREIRGIPDEEKYGGYLTAKYFNEREQSDPDKKTRFLKQVEKKIIDSEPDRFYYKLAKQSGTFYLGVETSGFKPVTRVSACCTRPYVPIHVVGWEILGPNELHITDDNGLRYEFGSETDGYTEKTGNYNTRWLCRRIVSNKTRANISFTYTDFQSAPIISSYSTDYVALEEYPGTFRNSGQAPDTLDFDCFSVKENTFLRREDSLNASRAYSASPGNYRLISKQGATTYYYRIENGEARVAGSYSNFEEYLVPSPYFATSVQERKLNSIQFDDGSISFVQGGDMNLSTITVKSKSGEIIRKVQFYITRYNEKTSLTKLDSIVVTSGRTPLERQVYSFQYKMPYNVQSEASYAMDHWGYYNGENVRNRLPIPYGRYYCNDQYYFNFGDSTRNCNETCMQVGILTDIFSPEGIHTNFTYEANRYGKMFSGDANYAKGTYLAGGLRVQRIREKDMHSGFSRTRVFSYALAKPEGSDGKYKKDLGVPKHALTERDYCTQMERLTIIPASGNTKLCRLRTWGANPVSNITFSNGSSVIYPYVREQVIDNAGVEENRTDYFFSAPYWELAGGIPNDPFDPRTQVRQDITKPFDPDDGLEALKYGQLIKKEIYEGNTLLERREYEYNYYRDPMKFNGPEVIIGRPYKTRACNLEEYGAYPQEIYQDFTWAITAGASRLKRERITTFADDGNKRTQTRDYIYCPQNSGDLFDSPVETTVWFATRHLNPIRIRTTTGSSETIEHFIYPEEAKDSITEDLGQDFLLQLHALNNLIAYKRICGADTTTLRNVYSGLAVQKVQTWNPLLSNFEDRLSYTYTPYGNISSVTSDGSTTSYLWSYYNQHPVFKMEGMTLDEIIKKTQSDGTWITDMEKQGAYTTTAATYMKMLQEMPGYRGYFYTYRPLIGVTSIKGPDGITTYFTYDGFGRLVESYIWENNVKKTITAFDYNFPAH</sequence>
<accession>A0A7J4XMM6</accession>
<comment type="caution">
    <text evidence="2">The sequence shown here is derived from an EMBL/GenBank/DDBJ whole genome shotgun (WGS) entry which is preliminary data.</text>
</comment>
<keyword evidence="1" id="KW-1133">Transmembrane helix</keyword>
<gene>
    <name evidence="2" type="ORF">F3F73_04575</name>
</gene>
<protein>
    <submittedName>
        <fullName evidence="2">Sugar-binding protein</fullName>
    </submittedName>
</protein>
<dbReference type="AlphaFoldDB" id="A0A7J4XMM6"/>
<evidence type="ECO:0000313" key="3">
    <source>
        <dbReference type="Proteomes" id="UP000422221"/>
    </source>
</evidence>
<evidence type="ECO:0000256" key="1">
    <source>
        <dbReference type="SAM" id="Phobius"/>
    </source>
</evidence>
<organism evidence="2 3">
    <name type="scientific">Bacteroides salyersiae</name>
    <dbReference type="NCBI Taxonomy" id="291644"/>
    <lineage>
        <taxon>Bacteria</taxon>
        <taxon>Pseudomonadati</taxon>
        <taxon>Bacteroidota</taxon>
        <taxon>Bacteroidia</taxon>
        <taxon>Bacteroidales</taxon>
        <taxon>Bacteroidaceae</taxon>
        <taxon>Bacteroides</taxon>
    </lineage>
</organism>
<name>A0A7J4XMM6_9BACE</name>
<keyword evidence="1" id="KW-0472">Membrane</keyword>
<reference evidence="2 3" key="1">
    <citation type="journal article" date="2019" name="Nat. Med.">
        <title>A library of human gut bacterial isolates paired with longitudinal multiomics data enables mechanistic microbiome research.</title>
        <authorList>
            <person name="Poyet M."/>
            <person name="Groussin M."/>
            <person name="Gibbons S.M."/>
            <person name="Avila-Pacheco J."/>
            <person name="Jiang X."/>
            <person name="Kearney S.M."/>
            <person name="Perrotta A.R."/>
            <person name="Berdy B."/>
            <person name="Zhao S."/>
            <person name="Lieberman T.D."/>
            <person name="Swanson P.K."/>
            <person name="Smith M."/>
            <person name="Roesemann S."/>
            <person name="Alexander J.E."/>
            <person name="Rich S.A."/>
            <person name="Livny J."/>
            <person name="Vlamakis H."/>
            <person name="Clish C."/>
            <person name="Bullock K."/>
            <person name="Deik A."/>
            <person name="Scott J."/>
            <person name="Pierce K.A."/>
            <person name="Xavier R.J."/>
            <person name="Alm E.J."/>
        </authorList>
    </citation>
    <scope>NUCLEOTIDE SEQUENCE [LARGE SCALE GENOMIC DNA]</scope>
    <source>
        <strain evidence="2 3">BIOML-A10</strain>
    </source>
</reference>
<keyword evidence="1" id="KW-0812">Transmembrane</keyword>
<dbReference type="Proteomes" id="UP000422221">
    <property type="component" value="Unassembled WGS sequence"/>
</dbReference>
<dbReference type="EMBL" id="VWMK01000003">
    <property type="protein sequence ID" value="KAA3768581.1"/>
    <property type="molecule type" value="Genomic_DNA"/>
</dbReference>
<feature type="transmembrane region" description="Helical" evidence="1">
    <location>
        <begin position="21"/>
        <end position="42"/>
    </location>
</feature>
<proteinExistence type="predicted"/>
<evidence type="ECO:0000313" key="2">
    <source>
        <dbReference type="EMBL" id="KAA3768581.1"/>
    </source>
</evidence>